<dbReference type="Proteomes" id="UP001165960">
    <property type="component" value="Unassembled WGS sequence"/>
</dbReference>
<reference evidence="1" key="1">
    <citation type="submission" date="2022-04" db="EMBL/GenBank/DDBJ databases">
        <title>Genome of the entomopathogenic fungus Entomophthora muscae.</title>
        <authorList>
            <person name="Elya C."/>
            <person name="Lovett B.R."/>
            <person name="Lee E."/>
            <person name="Macias A.M."/>
            <person name="Hajek A.E."/>
            <person name="De Bivort B.L."/>
            <person name="Kasson M.T."/>
            <person name="De Fine Licht H.H."/>
            <person name="Stajich J.E."/>
        </authorList>
    </citation>
    <scope>NUCLEOTIDE SEQUENCE</scope>
    <source>
        <strain evidence="1">Berkeley</strain>
    </source>
</reference>
<organism evidence="1 2">
    <name type="scientific">Entomophthora muscae</name>
    <dbReference type="NCBI Taxonomy" id="34485"/>
    <lineage>
        <taxon>Eukaryota</taxon>
        <taxon>Fungi</taxon>
        <taxon>Fungi incertae sedis</taxon>
        <taxon>Zoopagomycota</taxon>
        <taxon>Entomophthoromycotina</taxon>
        <taxon>Entomophthoromycetes</taxon>
        <taxon>Entomophthorales</taxon>
        <taxon>Entomophthoraceae</taxon>
        <taxon>Entomophthora</taxon>
    </lineage>
</organism>
<dbReference type="EMBL" id="QTSX02004516">
    <property type="protein sequence ID" value="KAJ9064186.1"/>
    <property type="molecule type" value="Genomic_DNA"/>
</dbReference>
<sequence length="141" mass="15910">MSNLATQIASEECPERQYPSTGIDSQTSVDKTEAFDYYYPPNAPFGPVHFTEYPLNTNHKVWNLEDLQWYTFPDAPEDLYQIVCDGKEIIIYSLIFNGKYNNPACGVPGHQSPKCVPGHSQGLAERSCHSLVCEKVSQKYV</sequence>
<name>A0ACC2SP76_9FUNG</name>
<protein>
    <submittedName>
        <fullName evidence="1">Uncharacterized protein</fullName>
    </submittedName>
</protein>
<gene>
    <name evidence="1" type="ORF">DSO57_1033061</name>
</gene>
<accession>A0ACC2SP76</accession>
<comment type="caution">
    <text evidence="1">The sequence shown here is derived from an EMBL/GenBank/DDBJ whole genome shotgun (WGS) entry which is preliminary data.</text>
</comment>
<keyword evidence="2" id="KW-1185">Reference proteome</keyword>
<proteinExistence type="predicted"/>
<evidence type="ECO:0000313" key="1">
    <source>
        <dbReference type="EMBL" id="KAJ9064186.1"/>
    </source>
</evidence>
<evidence type="ECO:0000313" key="2">
    <source>
        <dbReference type="Proteomes" id="UP001165960"/>
    </source>
</evidence>